<dbReference type="Pfam" id="PF10252">
    <property type="entry name" value="PP28"/>
    <property type="match status" value="1"/>
</dbReference>
<organism evidence="3 4">
    <name type="scientific">Elysia marginata</name>
    <dbReference type="NCBI Taxonomy" id="1093978"/>
    <lineage>
        <taxon>Eukaryota</taxon>
        <taxon>Metazoa</taxon>
        <taxon>Spiralia</taxon>
        <taxon>Lophotrochozoa</taxon>
        <taxon>Mollusca</taxon>
        <taxon>Gastropoda</taxon>
        <taxon>Heterobranchia</taxon>
        <taxon>Euthyneura</taxon>
        <taxon>Panpulmonata</taxon>
        <taxon>Sacoglossa</taxon>
        <taxon>Placobranchoidea</taxon>
        <taxon>Plakobranchidae</taxon>
        <taxon>Elysia</taxon>
    </lineage>
</organism>
<gene>
    <name evidence="3" type="ORF">ElyMa_003731800</name>
</gene>
<feature type="region of interest" description="Disordered" evidence="1">
    <location>
        <begin position="1"/>
        <end position="155"/>
    </location>
</feature>
<feature type="compositionally biased region" description="Acidic residues" evidence="1">
    <location>
        <begin position="50"/>
        <end position="60"/>
    </location>
</feature>
<feature type="domain" description="Casein kinase substrate phosphoprotein PP28" evidence="2">
    <location>
        <begin position="101"/>
        <end position="181"/>
    </location>
</feature>
<dbReference type="InterPro" id="IPR019380">
    <property type="entry name" value="Casein_kinase_sb_PP28"/>
</dbReference>
<name>A0AAV4F5Z1_9GAST</name>
<dbReference type="InterPro" id="IPR039876">
    <property type="entry name" value="HAP28"/>
</dbReference>
<feature type="compositionally biased region" description="Basic and acidic residues" evidence="1">
    <location>
        <begin position="126"/>
        <end position="140"/>
    </location>
</feature>
<comment type="caution">
    <text evidence="3">The sequence shown here is derived from an EMBL/GenBank/DDBJ whole genome shotgun (WGS) entry which is preliminary data.</text>
</comment>
<evidence type="ECO:0000313" key="3">
    <source>
        <dbReference type="EMBL" id="GFR68416.1"/>
    </source>
</evidence>
<proteinExistence type="predicted"/>
<accession>A0AAV4F5Z1</accession>
<evidence type="ECO:0000313" key="4">
    <source>
        <dbReference type="Proteomes" id="UP000762676"/>
    </source>
</evidence>
<keyword evidence="4" id="KW-1185">Reference proteome</keyword>
<sequence>MNRGGGRGGGRGGKKNHKGKRRQFTDEDELREQVQKAEKEKAWRKQQGIESDEEEEEEKEDKDAARARNRDMPPSESESETDSEEEEEKPKGVSHLIEVANPNRTGAKSAKKVTELGDKPASGNLSRREREELEKQEARRRYQALHAAGKTEEAQADLARLAIIRKQREEAAKKKEEEKKAKEALAASKKGKS</sequence>
<feature type="compositionally biased region" description="Low complexity" evidence="1">
    <location>
        <begin position="184"/>
        <end position="193"/>
    </location>
</feature>
<feature type="region of interest" description="Disordered" evidence="1">
    <location>
        <begin position="169"/>
        <end position="193"/>
    </location>
</feature>
<dbReference type="PANTHER" id="PTHR22055">
    <property type="entry name" value="28 KDA HEAT- AND ACID-STABLE PHOSPHOPROTEIN PDGF-ASSOCIATED PROTEIN"/>
    <property type="match status" value="1"/>
</dbReference>
<feature type="compositionally biased region" description="Basic and acidic residues" evidence="1">
    <location>
        <begin position="31"/>
        <end position="43"/>
    </location>
</feature>
<evidence type="ECO:0000256" key="1">
    <source>
        <dbReference type="SAM" id="MobiDB-lite"/>
    </source>
</evidence>
<dbReference type="Proteomes" id="UP000762676">
    <property type="component" value="Unassembled WGS sequence"/>
</dbReference>
<feature type="compositionally biased region" description="Basic and acidic residues" evidence="1">
    <location>
        <begin position="61"/>
        <end position="73"/>
    </location>
</feature>
<feature type="compositionally biased region" description="Acidic residues" evidence="1">
    <location>
        <begin position="77"/>
        <end position="87"/>
    </location>
</feature>
<dbReference type="EMBL" id="BMAT01007650">
    <property type="protein sequence ID" value="GFR68416.1"/>
    <property type="molecule type" value="Genomic_DNA"/>
</dbReference>
<feature type="compositionally biased region" description="Basic residues" evidence="1">
    <location>
        <begin position="12"/>
        <end position="22"/>
    </location>
</feature>
<feature type="compositionally biased region" description="Basic and acidic residues" evidence="1">
    <location>
        <begin position="169"/>
        <end position="183"/>
    </location>
</feature>
<evidence type="ECO:0000259" key="2">
    <source>
        <dbReference type="Pfam" id="PF10252"/>
    </source>
</evidence>
<feature type="compositionally biased region" description="Gly residues" evidence="1">
    <location>
        <begin position="1"/>
        <end position="11"/>
    </location>
</feature>
<protein>
    <submittedName>
        <fullName evidence="3">28 kDa heat-and acid-stable phosphoprotein</fullName>
    </submittedName>
</protein>
<dbReference type="AlphaFoldDB" id="A0AAV4F5Z1"/>
<reference evidence="3 4" key="1">
    <citation type="journal article" date="2021" name="Elife">
        <title>Chloroplast acquisition without the gene transfer in kleptoplastic sea slugs, Plakobranchus ocellatus.</title>
        <authorList>
            <person name="Maeda T."/>
            <person name="Takahashi S."/>
            <person name="Yoshida T."/>
            <person name="Shimamura S."/>
            <person name="Takaki Y."/>
            <person name="Nagai Y."/>
            <person name="Toyoda A."/>
            <person name="Suzuki Y."/>
            <person name="Arimoto A."/>
            <person name="Ishii H."/>
            <person name="Satoh N."/>
            <person name="Nishiyama T."/>
            <person name="Hasebe M."/>
            <person name="Maruyama T."/>
            <person name="Minagawa J."/>
            <person name="Obokata J."/>
            <person name="Shigenobu S."/>
        </authorList>
    </citation>
    <scope>NUCLEOTIDE SEQUENCE [LARGE SCALE GENOMIC DNA]</scope>
</reference>